<keyword evidence="1" id="KW-0812">Transmembrane</keyword>
<feature type="transmembrane region" description="Helical" evidence="1">
    <location>
        <begin position="12"/>
        <end position="28"/>
    </location>
</feature>
<proteinExistence type="predicted"/>
<organism evidence="2 3">
    <name type="scientific">Acidiluteibacter ferrifornacis</name>
    <dbReference type="NCBI Taxonomy" id="2692424"/>
    <lineage>
        <taxon>Bacteria</taxon>
        <taxon>Pseudomonadati</taxon>
        <taxon>Bacteroidota</taxon>
        <taxon>Flavobacteriia</taxon>
        <taxon>Flavobacteriales</taxon>
        <taxon>Cryomorphaceae</taxon>
        <taxon>Acidiluteibacter</taxon>
    </lineage>
</organism>
<keyword evidence="1" id="KW-0472">Membrane</keyword>
<keyword evidence="1" id="KW-1133">Transmembrane helix</keyword>
<evidence type="ECO:0000256" key="1">
    <source>
        <dbReference type="SAM" id="Phobius"/>
    </source>
</evidence>
<dbReference type="Proteomes" id="UP000470771">
    <property type="component" value="Unassembled WGS sequence"/>
</dbReference>
<protein>
    <submittedName>
        <fullName evidence="2">Uncharacterized protein</fullName>
    </submittedName>
</protein>
<dbReference type="EMBL" id="WWNE01000011">
    <property type="protein sequence ID" value="NBG66855.1"/>
    <property type="molecule type" value="Genomic_DNA"/>
</dbReference>
<name>A0A6N9NR14_9FLAO</name>
<gene>
    <name evidence="2" type="ORF">GQN54_12075</name>
</gene>
<comment type="caution">
    <text evidence="2">The sequence shown here is derived from an EMBL/GenBank/DDBJ whole genome shotgun (WGS) entry which is preliminary data.</text>
</comment>
<reference evidence="2 3" key="1">
    <citation type="submission" date="2019-12" db="EMBL/GenBank/DDBJ databases">
        <authorList>
            <person name="Zhao J."/>
        </authorList>
    </citation>
    <scope>NUCLEOTIDE SEQUENCE [LARGE SCALE GENOMIC DNA]</scope>
    <source>
        <strain evidence="2 3">S-15</strain>
    </source>
</reference>
<dbReference type="AlphaFoldDB" id="A0A6N9NR14"/>
<evidence type="ECO:0000313" key="2">
    <source>
        <dbReference type="EMBL" id="NBG66855.1"/>
    </source>
</evidence>
<sequence length="56" mass="6062">MEKLKEKKTAGNIIFIGCMFIGIGLGMFFHSTGVGTIIGMGVGYILKAIIDNQKKQ</sequence>
<dbReference type="RefSeq" id="WP_160633812.1">
    <property type="nucleotide sequence ID" value="NZ_WWNE01000011.1"/>
</dbReference>
<evidence type="ECO:0000313" key="3">
    <source>
        <dbReference type="Proteomes" id="UP000470771"/>
    </source>
</evidence>
<accession>A0A6N9NR14</accession>
<feature type="transmembrane region" description="Helical" evidence="1">
    <location>
        <begin position="34"/>
        <end position="50"/>
    </location>
</feature>
<keyword evidence="3" id="KW-1185">Reference proteome</keyword>